<evidence type="ECO:0000256" key="4">
    <source>
        <dbReference type="PIRSR" id="PIRSR000097-3"/>
    </source>
</evidence>
<dbReference type="FunFam" id="3.20.20.100:FF:000002">
    <property type="entry name" value="2,5-diketo-D-gluconic acid reductase A"/>
    <property type="match status" value="1"/>
</dbReference>
<dbReference type="PRINTS" id="PR00069">
    <property type="entry name" value="ALDKETRDTASE"/>
</dbReference>
<evidence type="ECO:0000313" key="6">
    <source>
        <dbReference type="EMBL" id="CAD8714582.1"/>
    </source>
</evidence>
<dbReference type="GO" id="GO:0016616">
    <property type="term" value="F:oxidoreductase activity, acting on the CH-OH group of donors, NAD or NADP as acceptor"/>
    <property type="evidence" value="ECO:0007669"/>
    <property type="project" value="UniProtKB-ARBA"/>
</dbReference>
<dbReference type="SUPFAM" id="SSF51430">
    <property type="entry name" value="NAD(P)-linked oxidoreductase"/>
    <property type="match status" value="1"/>
</dbReference>
<dbReference type="InterPro" id="IPR023210">
    <property type="entry name" value="NADP_OxRdtase_dom"/>
</dbReference>
<gene>
    <name evidence="6" type="ORF">CNEB1095_LOCUS913</name>
</gene>
<dbReference type="PIRSF" id="PIRSF000097">
    <property type="entry name" value="AKR"/>
    <property type="match status" value="1"/>
</dbReference>
<keyword evidence="1" id="KW-0560">Oxidoreductase</keyword>
<feature type="domain" description="NADP-dependent oxidoreductase" evidence="5">
    <location>
        <begin position="6"/>
        <end position="293"/>
    </location>
</feature>
<dbReference type="PANTHER" id="PTHR11732">
    <property type="entry name" value="ALDO/KETO REDUCTASE"/>
    <property type="match status" value="1"/>
</dbReference>
<evidence type="ECO:0000256" key="2">
    <source>
        <dbReference type="PIRSR" id="PIRSR000097-1"/>
    </source>
</evidence>
<proteinExistence type="predicted"/>
<protein>
    <recommendedName>
        <fullName evidence="5">NADP-dependent oxidoreductase domain-containing protein</fullName>
    </recommendedName>
</protein>
<dbReference type="Pfam" id="PF00248">
    <property type="entry name" value="Aldo_ket_red"/>
    <property type="match status" value="1"/>
</dbReference>
<accession>A0A7S0ST34</accession>
<dbReference type="Gene3D" id="3.20.20.100">
    <property type="entry name" value="NADP-dependent oxidoreductase domain"/>
    <property type="match status" value="1"/>
</dbReference>
<dbReference type="EMBL" id="HBFD01001410">
    <property type="protein sequence ID" value="CAD8714582.1"/>
    <property type="molecule type" value="Transcribed_RNA"/>
</dbReference>
<dbReference type="InterPro" id="IPR036812">
    <property type="entry name" value="NAD(P)_OxRdtase_dom_sf"/>
</dbReference>
<organism evidence="6">
    <name type="scientific">Chromulina nebulosa</name>
    <dbReference type="NCBI Taxonomy" id="96789"/>
    <lineage>
        <taxon>Eukaryota</taxon>
        <taxon>Sar</taxon>
        <taxon>Stramenopiles</taxon>
        <taxon>Ochrophyta</taxon>
        <taxon>Chrysophyceae</taxon>
        <taxon>Chromulinales</taxon>
        <taxon>Chromulinaceae</taxon>
        <taxon>Chromulina</taxon>
    </lineage>
</organism>
<feature type="active site" description="Proton donor" evidence="2">
    <location>
        <position position="41"/>
    </location>
</feature>
<evidence type="ECO:0000256" key="1">
    <source>
        <dbReference type="ARBA" id="ARBA00023002"/>
    </source>
</evidence>
<evidence type="ECO:0000256" key="3">
    <source>
        <dbReference type="PIRSR" id="PIRSR000097-2"/>
    </source>
</evidence>
<dbReference type="InterPro" id="IPR020471">
    <property type="entry name" value="AKR"/>
</dbReference>
<sequence>MTSIPPIGLGTWKIPKNEAEDIVYKAIVEAGVRHIDCACDYGNEVEVGKGIKKAINEGFVTRENLWITSKLWNTYHHKEHVELAIKKSLSDLQLNYLDLYLIHFPICLKYVPFEDRYPPEWVYDVNEGVIVQDPVPISETWSSMEQLVHKELTKYIGVCNFNVQSLTDLLSYANIKPYINQIEVHPLLTQHKLIDFCYNNNIKVTSFSPLGSLSYIELNMDSGLGKGLLQNPIITGIAESKKKSPAQVILRWHIQRGLIPIPKSTKIERIKENFNIHDFNLSDEEFTLISSLNIGKRFNDPGEFCKSMGGSIPIYD</sequence>
<dbReference type="AlphaFoldDB" id="A0A7S0ST34"/>
<feature type="binding site" evidence="3">
    <location>
        <position position="103"/>
    </location>
    <ligand>
        <name>substrate</name>
    </ligand>
</feature>
<feature type="site" description="Lowers pKa of active site Tyr" evidence="4">
    <location>
        <position position="70"/>
    </location>
</feature>
<dbReference type="PROSITE" id="PS00062">
    <property type="entry name" value="ALDOKETO_REDUCTASE_2"/>
    <property type="match status" value="1"/>
</dbReference>
<reference evidence="6" key="1">
    <citation type="submission" date="2021-01" db="EMBL/GenBank/DDBJ databases">
        <authorList>
            <person name="Corre E."/>
            <person name="Pelletier E."/>
            <person name="Niang G."/>
            <person name="Scheremetjew M."/>
            <person name="Finn R."/>
            <person name="Kale V."/>
            <person name="Holt S."/>
            <person name="Cochrane G."/>
            <person name="Meng A."/>
            <person name="Brown T."/>
            <person name="Cohen L."/>
        </authorList>
    </citation>
    <scope>NUCLEOTIDE SEQUENCE</scope>
    <source>
        <strain evidence="6">UTEXLB2642</strain>
    </source>
</reference>
<evidence type="ECO:0000259" key="5">
    <source>
        <dbReference type="Pfam" id="PF00248"/>
    </source>
</evidence>
<dbReference type="InterPro" id="IPR018170">
    <property type="entry name" value="Aldo/ket_reductase_CS"/>
</dbReference>
<name>A0A7S0ST34_9STRA</name>
<dbReference type="PROSITE" id="PS00063">
    <property type="entry name" value="ALDOKETO_REDUCTASE_3"/>
    <property type="match status" value="1"/>
</dbReference>